<evidence type="ECO:0000259" key="1">
    <source>
        <dbReference type="Pfam" id="PF00717"/>
    </source>
</evidence>
<dbReference type="Proteomes" id="UP000318126">
    <property type="component" value="Unassembled WGS sequence"/>
</dbReference>
<dbReference type="EMBL" id="VKGK01000021">
    <property type="protein sequence ID" value="TRY13221.1"/>
    <property type="molecule type" value="Genomic_DNA"/>
</dbReference>
<accession>A0A553JL95</accession>
<evidence type="ECO:0000313" key="3">
    <source>
        <dbReference type="Proteomes" id="UP000318126"/>
    </source>
</evidence>
<proteinExistence type="predicted"/>
<dbReference type="InterPro" id="IPR015927">
    <property type="entry name" value="Peptidase_S24_S26A/B/C"/>
</dbReference>
<dbReference type="CDD" id="cd06462">
    <property type="entry name" value="Peptidase_S24_S26"/>
    <property type="match status" value="1"/>
</dbReference>
<dbReference type="SUPFAM" id="SSF51306">
    <property type="entry name" value="LexA/Signal peptidase"/>
    <property type="match status" value="1"/>
</dbReference>
<comment type="caution">
    <text evidence="2">The sequence shown here is derived from an EMBL/GenBank/DDBJ whole genome shotgun (WGS) entry which is preliminary data.</text>
</comment>
<name>A0A553JL95_SHEHA</name>
<keyword evidence="3" id="KW-1185">Reference proteome</keyword>
<organism evidence="2 3">
    <name type="scientific">Shewanella hanedai</name>
    <name type="common">Alteromonas hanedai</name>
    <dbReference type="NCBI Taxonomy" id="25"/>
    <lineage>
        <taxon>Bacteria</taxon>
        <taxon>Pseudomonadati</taxon>
        <taxon>Pseudomonadota</taxon>
        <taxon>Gammaproteobacteria</taxon>
        <taxon>Alteromonadales</taxon>
        <taxon>Shewanellaceae</taxon>
        <taxon>Shewanella</taxon>
    </lineage>
</organism>
<dbReference type="OrthoDB" id="6183704at2"/>
<feature type="domain" description="Peptidase S24/S26A/S26B/S26C" evidence="1">
    <location>
        <begin position="6"/>
        <end position="90"/>
    </location>
</feature>
<dbReference type="Gene3D" id="2.10.109.10">
    <property type="entry name" value="Umud Fragment, subunit A"/>
    <property type="match status" value="1"/>
</dbReference>
<dbReference type="RefSeq" id="WP_144041251.1">
    <property type="nucleotide sequence ID" value="NZ_BMPL01000018.1"/>
</dbReference>
<reference evidence="3" key="1">
    <citation type="submission" date="2019-07" db="EMBL/GenBank/DDBJ databases">
        <title>Shewanella sp. YLB-08 draft genomic sequence.</title>
        <authorList>
            <person name="Yu L."/>
        </authorList>
    </citation>
    <scope>NUCLEOTIDE SEQUENCE [LARGE SCALE GENOMIC DNA]</scope>
    <source>
        <strain evidence="3">JCM 20706</strain>
    </source>
</reference>
<sequence>MFGVNIYRVSGVSMQPRIPAGSFVLCMGALRTKLKPGAIYLFEHPRFGQLIKTLSNIDNAGNLWFKGENGNSVSTQEMGPIRQKRVIGKVTWVISA</sequence>
<dbReference type="AlphaFoldDB" id="A0A553JL95"/>
<protein>
    <recommendedName>
        <fullName evidence="1">Peptidase S24/S26A/S26B/S26C domain-containing protein</fullName>
    </recommendedName>
</protein>
<dbReference type="Pfam" id="PF00717">
    <property type="entry name" value="Peptidase_S24"/>
    <property type="match status" value="1"/>
</dbReference>
<dbReference type="InterPro" id="IPR036286">
    <property type="entry name" value="LexA/Signal_pep-like_sf"/>
</dbReference>
<gene>
    <name evidence="2" type="ORF">FN961_16350</name>
</gene>
<evidence type="ECO:0000313" key="2">
    <source>
        <dbReference type="EMBL" id="TRY13221.1"/>
    </source>
</evidence>